<dbReference type="GO" id="GO:0016020">
    <property type="term" value="C:membrane"/>
    <property type="evidence" value="ECO:0007669"/>
    <property type="project" value="GOC"/>
</dbReference>
<comment type="caution">
    <text evidence="1">The sequence shown here is derived from an EMBL/GenBank/DDBJ whole genome shotgun (WGS) entry which is preliminary data.</text>
</comment>
<dbReference type="GO" id="GO:0009245">
    <property type="term" value="P:lipid A biosynthetic process"/>
    <property type="evidence" value="ECO:0007669"/>
    <property type="project" value="InterPro"/>
</dbReference>
<proteinExistence type="predicted"/>
<protein>
    <submittedName>
        <fullName evidence="1">Uncharacterized protein</fullName>
    </submittedName>
</protein>
<name>A0A0W8G1T1_9ZZZZ</name>
<organism evidence="1">
    <name type="scientific">hydrocarbon metagenome</name>
    <dbReference type="NCBI Taxonomy" id="938273"/>
    <lineage>
        <taxon>unclassified sequences</taxon>
        <taxon>metagenomes</taxon>
        <taxon>ecological metagenomes</taxon>
    </lineage>
</organism>
<dbReference type="AlphaFoldDB" id="A0A0W8G1T1"/>
<dbReference type="Pfam" id="PF02606">
    <property type="entry name" value="LpxK"/>
    <property type="match status" value="1"/>
</dbReference>
<dbReference type="InterPro" id="IPR003758">
    <property type="entry name" value="LpxK"/>
</dbReference>
<reference evidence="1" key="1">
    <citation type="journal article" date="2015" name="Proc. Natl. Acad. Sci. U.S.A.">
        <title>Networks of energetic and metabolic interactions define dynamics in microbial communities.</title>
        <authorList>
            <person name="Embree M."/>
            <person name="Liu J.K."/>
            <person name="Al-Bassam M.M."/>
            <person name="Zengler K."/>
        </authorList>
    </citation>
    <scope>NUCLEOTIDE SEQUENCE</scope>
</reference>
<evidence type="ECO:0000313" key="1">
    <source>
        <dbReference type="EMBL" id="KUG27062.1"/>
    </source>
</evidence>
<gene>
    <name evidence="1" type="ORF">ASZ90_003086</name>
</gene>
<accession>A0A0W8G1T1</accession>
<sequence>MNFIDHKSYDSKEIQSIRKAFYDTNSYSVITTQKDAVKLNTFSNEFDDIDIYYLKIELEIEEENEISEMLNNMFEKKKSIKSKEDY</sequence>
<dbReference type="EMBL" id="LNQE01000366">
    <property type="protein sequence ID" value="KUG27062.1"/>
    <property type="molecule type" value="Genomic_DNA"/>
</dbReference>
<dbReference type="UniPathway" id="UPA00359">
    <property type="reaction ID" value="UER00482"/>
</dbReference>
<dbReference type="GO" id="GO:0009029">
    <property type="term" value="F:lipid-A 4'-kinase activity"/>
    <property type="evidence" value="ECO:0007669"/>
    <property type="project" value="InterPro"/>
</dbReference>
<dbReference type="GO" id="GO:0005524">
    <property type="term" value="F:ATP binding"/>
    <property type="evidence" value="ECO:0007669"/>
    <property type="project" value="InterPro"/>
</dbReference>